<dbReference type="PROSITE" id="PS01042">
    <property type="entry name" value="HOMOSER_DHGENASE"/>
    <property type="match status" value="1"/>
</dbReference>
<dbReference type="SUPFAM" id="SSF51735">
    <property type="entry name" value="NAD(P)-binding Rossmann-fold domains"/>
    <property type="match status" value="1"/>
</dbReference>
<dbReference type="InterPro" id="IPR045865">
    <property type="entry name" value="ACT-like_dom_sf"/>
</dbReference>
<dbReference type="OrthoDB" id="9808167at2"/>
<dbReference type="UniPathway" id="UPA00050">
    <property type="reaction ID" value="UER00063"/>
</dbReference>
<evidence type="ECO:0000256" key="14">
    <source>
        <dbReference type="ARBA" id="ARBA00023167"/>
    </source>
</evidence>
<evidence type="ECO:0000256" key="18">
    <source>
        <dbReference type="RuleBase" id="RU000579"/>
    </source>
</evidence>
<dbReference type="SUPFAM" id="SSF55021">
    <property type="entry name" value="ACT-like"/>
    <property type="match status" value="1"/>
</dbReference>
<accession>A0A1I2SUR1</accession>
<dbReference type="PANTHER" id="PTHR43331">
    <property type="entry name" value="HOMOSERINE DEHYDROGENASE"/>
    <property type="match status" value="1"/>
</dbReference>
<dbReference type="GO" id="GO:0050661">
    <property type="term" value="F:NADP binding"/>
    <property type="evidence" value="ECO:0007669"/>
    <property type="project" value="InterPro"/>
</dbReference>
<dbReference type="FunFam" id="3.30.360.10:FF:000005">
    <property type="entry name" value="Homoserine dehydrogenase"/>
    <property type="match status" value="1"/>
</dbReference>
<keyword evidence="14 18" id="KW-0486">Methionine biosynthesis</keyword>
<dbReference type="Gene3D" id="3.30.70.260">
    <property type="match status" value="1"/>
</dbReference>
<dbReference type="InterPro" id="IPR002912">
    <property type="entry name" value="ACT_dom"/>
</dbReference>
<keyword evidence="22" id="KW-1185">Reference proteome</keyword>
<dbReference type="GO" id="GO:0004412">
    <property type="term" value="F:homoserine dehydrogenase activity"/>
    <property type="evidence" value="ECO:0007669"/>
    <property type="project" value="UniProtKB-EC"/>
</dbReference>
<dbReference type="FunFam" id="3.40.50.720:FF:000062">
    <property type="entry name" value="Homoserine dehydrogenase"/>
    <property type="match status" value="1"/>
</dbReference>
<comment type="cofactor">
    <cofactor evidence="1">
        <name>a metal cation</name>
        <dbReference type="ChEBI" id="CHEBI:25213"/>
    </cofactor>
</comment>
<dbReference type="InterPro" id="IPR005106">
    <property type="entry name" value="Asp/hSer_DH_NAD-bd"/>
</dbReference>
<dbReference type="SUPFAM" id="SSF55347">
    <property type="entry name" value="Glyceraldehyde-3-phosphate dehydrogenase-like, C-terminal domain"/>
    <property type="match status" value="1"/>
</dbReference>
<dbReference type="Gene3D" id="3.30.360.10">
    <property type="entry name" value="Dihydrodipicolinate Reductase, domain 2"/>
    <property type="match status" value="1"/>
</dbReference>
<dbReference type="InterPro" id="IPR001342">
    <property type="entry name" value="HDH_cat"/>
</dbReference>
<dbReference type="UniPathway" id="UPA00051">
    <property type="reaction ID" value="UER00465"/>
</dbReference>
<dbReference type="NCBIfam" id="NF004976">
    <property type="entry name" value="PRK06349.1"/>
    <property type="match status" value="1"/>
</dbReference>
<keyword evidence="9" id="KW-0479">Metal-binding</keyword>
<dbReference type="GO" id="GO:0046872">
    <property type="term" value="F:metal ion binding"/>
    <property type="evidence" value="ECO:0007669"/>
    <property type="project" value="UniProtKB-KW"/>
</dbReference>
<reference evidence="22" key="1">
    <citation type="submission" date="2016-10" db="EMBL/GenBank/DDBJ databases">
        <authorList>
            <person name="Varghese N."/>
            <person name="Submissions S."/>
        </authorList>
    </citation>
    <scope>NUCLEOTIDE SEQUENCE [LARGE SCALE GENOMIC DNA]</scope>
    <source>
        <strain evidence="22">ATCC 700379</strain>
    </source>
</reference>
<dbReference type="AlphaFoldDB" id="A0A1I2SUR1"/>
<evidence type="ECO:0000256" key="19">
    <source>
        <dbReference type="RuleBase" id="RU004171"/>
    </source>
</evidence>
<feature type="domain" description="ACT" evidence="20">
    <location>
        <begin position="350"/>
        <end position="425"/>
    </location>
</feature>
<comment type="pathway">
    <text evidence="2 18">Amino-acid biosynthesis; L-threonine biosynthesis; L-threonine from L-aspartate: step 3/5.</text>
</comment>
<dbReference type="Pfam" id="PF03447">
    <property type="entry name" value="NAD_binding_3"/>
    <property type="match status" value="1"/>
</dbReference>
<evidence type="ECO:0000313" key="21">
    <source>
        <dbReference type="EMBL" id="SFG53641.1"/>
    </source>
</evidence>
<evidence type="ECO:0000256" key="13">
    <source>
        <dbReference type="ARBA" id="ARBA00023053"/>
    </source>
</evidence>
<evidence type="ECO:0000256" key="10">
    <source>
        <dbReference type="ARBA" id="ARBA00022857"/>
    </source>
</evidence>
<feature type="active site" description="Proton donor" evidence="16">
    <location>
        <position position="205"/>
    </location>
</feature>
<comment type="similarity">
    <text evidence="4 19">Belongs to the homoserine dehydrogenase family.</text>
</comment>
<evidence type="ECO:0000256" key="8">
    <source>
        <dbReference type="ARBA" id="ARBA00022697"/>
    </source>
</evidence>
<dbReference type="InterPro" id="IPR036291">
    <property type="entry name" value="NAD(P)-bd_dom_sf"/>
</dbReference>
<evidence type="ECO:0000259" key="20">
    <source>
        <dbReference type="PROSITE" id="PS51671"/>
    </source>
</evidence>
<evidence type="ECO:0000256" key="4">
    <source>
        <dbReference type="ARBA" id="ARBA00006753"/>
    </source>
</evidence>
<protein>
    <recommendedName>
        <fullName evidence="6 18">Homoserine dehydrogenase</fullName>
        <ecNumber evidence="5 18">1.1.1.3</ecNumber>
    </recommendedName>
</protein>
<comment type="pathway">
    <text evidence="3 18">Amino-acid biosynthesis; L-methionine biosynthesis via de novo pathway; L-homoserine from L-aspartate: step 3/3.</text>
</comment>
<name>A0A1I2SUR1_9BACL</name>
<evidence type="ECO:0000256" key="2">
    <source>
        <dbReference type="ARBA" id="ARBA00005056"/>
    </source>
</evidence>
<evidence type="ECO:0000256" key="1">
    <source>
        <dbReference type="ARBA" id="ARBA00001920"/>
    </source>
</evidence>
<gene>
    <name evidence="21" type="ORF">SAMN02982927_01996</name>
</gene>
<keyword evidence="12" id="KW-0520">NAD</keyword>
<feature type="binding site" evidence="17">
    <location>
        <position position="105"/>
    </location>
    <ligand>
        <name>NADPH</name>
        <dbReference type="ChEBI" id="CHEBI:57783"/>
    </ligand>
</feature>
<sequence>MEKVSVGLLGFGTVGTGVVRLLTKNKERLQERAGCEINLEKVLVRNKNRARKVLIDNRTLTTDVYEILDNPEINVIIELIGGVDLAYRYILRALKNKKNVITANKDLMASYGEELLLEARANHCDLYYEASVAGGIPILRTLTDSLAADQIQKMIGIVNGTTNYILSKMSGEGLSYEKALASAQRLGFAEADPTSDVEGLDAARKMVILSHLAYSIPVRLDDVKIKGITDVTREDIIFAKKLGYTIKLVGISEVNNGDIDVRVEPTLLTDGHPLATVENENNAIYVYSAALGETMYYGAGAGEGPTAVSVVSDLISVVRNISLGITGNHIFLPKKELHARKDNLVESKFFVRMHIKDEPGSFSKLTDLFREQSISLSKLYQEPIQGRDIAEVAMVTHVTNKVLFEKSFEILNQLDVVVNAKYFRVERG</sequence>
<evidence type="ECO:0000256" key="5">
    <source>
        <dbReference type="ARBA" id="ARBA00013213"/>
    </source>
</evidence>
<keyword evidence="11 18" id="KW-0560">Oxidoreductase</keyword>
<organism evidence="21 22">
    <name type="scientific">Sporolactobacillus nakayamae</name>
    <dbReference type="NCBI Taxonomy" id="269670"/>
    <lineage>
        <taxon>Bacteria</taxon>
        <taxon>Bacillati</taxon>
        <taxon>Bacillota</taxon>
        <taxon>Bacilli</taxon>
        <taxon>Bacillales</taxon>
        <taxon>Sporolactobacillaceae</taxon>
        <taxon>Sporolactobacillus</taxon>
    </lineage>
</organism>
<dbReference type="Gene3D" id="3.40.50.720">
    <property type="entry name" value="NAD(P)-binding Rossmann-like Domain"/>
    <property type="match status" value="1"/>
</dbReference>
<feature type="binding site" evidence="17">
    <location>
        <position position="190"/>
    </location>
    <ligand>
        <name>L-homoserine</name>
        <dbReference type="ChEBI" id="CHEBI:57476"/>
    </ligand>
</feature>
<evidence type="ECO:0000256" key="6">
    <source>
        <dbReference type="ARBA" id="ARBA00013376"/>
    </source>
</evidence>
<feature type="binding site" evidence="17">
    <location>
        <begin position="9"/>
        <end position="16"/>
    </location>
    <ligand>
        <name>NADP(+)</name>
        <dbReference type="ChEBI" id="CHEBI:58349"/>
    </ligand>
</feature>
<evidence type="ECO:0000256" key="11">
    <source>
        <dbReference type="ARBA" id="ARBA00023002"/>
    </source>
</evidence>
<keyword evidence="8 18" id="KW-0791">Threonine biosynthesis</keyword>
<dbReference type="Proteomes" id="UP000198752">
    <property type="component" value="Unassembled WGS sequence"/>
</dbReference>
<comment type="catalytic activity">
    <reaction evidence="15">
        <text>L-homoserine + NADP(+) = L-aspartate 4-semialdehyde + NADPH + H(+)</text>
        <dbReference type="Rhea" id="RHEA:15761"/>
        <dbReference type="ChEBI" id="CHEBI:15378"/>
        <dbReference type="ChEBI" id="CHEBI:57476"/>
        <dbReference type="ChEBI" id="CHEBI:57783"/>
        <dbReference type="ChEBI" id="CHEBI:58349"/>
        <dbReference type="ChEBI" id="CHEBI:537519"/>
        <dbReference type="EC" id="1.1.1.3"/>
    </reaction>
    <physiologicalReaction direction="right-to-left" evidence="15">
        <dbReference type="Rhea" id="RHEA:15763"/>
    </physiologicalReaction>
</comment>
<evidence type="ECO:0000256" key="16">
    <source>
        <dbReference type="PIRSR" id="PIRSR000098-1"/>
    </source>
</evidence>
<dbReference type="InterPro" id="IPR019811">
    <property type="entry name" value="HDH_CS"/>
</dbReference>
<dbReference type="STRING" id="269670.SAMN02982927_01996"/>
<evidence type="ECO:0000256" key="3">
    <source>
        <dbReference type="ARBA" id="ARBA00005062"/>
    </source>
</evidence>
<dbReference type="InterPro" id="IPR016204">
    <property type="entry name" value="HDH"/>
</dbReference>
<proteinExistence type="inferred from homology"/>
<dbReference type="Pfam" id="PF00742">
    <property type="entry name" value="Homoserine_dh"/>
    <property type="match status" value="1"/>
</dbReference>
<dbReference type="PIRSF" id="PIRSF000098">
    <property type="entry name" value="Homoser_dehydrog"/>
    <property type="match status" value="1"/>
</dbReference>
<dbReference type="PANTHER" id="PTHR43331:SF1">
    <property type="entry name" value="HOMOSERINE DEHYDROGENASE"/>
    <property type="match status" value="1"/>
</dbReference>
<keyword evidence="13" id="KW-0915">Sodium</keyword>
<keyword evidence="10 17" id="KW-0521">NADP</keyword>
<evidence type="ECO:0000313" key="22">
    <source>
        <dbReference type="Proteomes" id="UP000198752"/>
    </source>
</evidence>
<evidence type="ECO:0000256" key="17">
    <source>
        <dbReference type="PIRSR" id="PIRSR000098-2"/>
    </source>
</evidence>
<dbReference type="RefSeq" id="WP_093672521.1">
    <property type="nucleotide sequence ID" value="NZ_FOOY01000012.1"/>
</dbReference>
<evidence type="ECO:0000256" key="9">
    <source>
        <dbReference type="ARBA" id="ARBA00022723"/>
    </source>
</evidence>
<dbReference type="GO" id="GO:0009086">
    <property type="term" value="P:methionine biosynthetic process"/>
    <property type="evidence" value="ECO:0007669"/>
    <property type="project" value="UniProtKB-KW"/>
</dbReference>
<evidence type="ECO:0000256" key="15">
    <source>
        <dbReference type="ARBA" id="ARBA00048841"/>
    </source>
</evidence>
<dbReference type="EC" id="1.1.1.3" evidence="5 18"/>
<evidence type="ECO:0000256" key="12">
    <source>
        <dbReference type="ARBA" id="ARBA00023027"/>
    </source>
</evidence>
<evidence type="ECO:0000256" key="7">
    <source>
        <dbReference type="ARBA" id="ARBA00022605"/>
    </source>
</evidence>
<keyword evidence="7 18" id="KW-0028">Amino-acid biosynthesis</keyword>
<dbReference type="PROSITE" id="PS51671">
    <property type="entry name" value="ACT"/>
    <property type="match status" value="1"/>
</dbReference>
<dbReference type="GO" id="GO:0009088">
    <property type="term" value="P:threonine biosynthetic process"/>
    <property type="evidence" value="ECO:0007669"/>
    <property type="project" value="UniProtKB-UniPathway"/>
</dbReference>
<dbReference type="EMBL" id="FOOY01000012">
    <property type="protein sequence ID" value="SFG53641.1"/>
    <property type="molecule type" value="Genomic_DNA"/>
</dbReference>
<dbReference type="CDD" id="cd04881">
    <property type="entry name" value="ACT_HSDH-Hom"/>
    <property type="match status" value="1"/>
</dbReference>